<dbReference type="EMBL" id="JAQQKX010000011">
    <property type="protein sequence ID" value="MDC7684340.1"/>
    <property type="molecule type" value="Genomic_DNA"/>
</dbReference>
<keyword evidence="2" id="KW-0966">Cell projection</keyword>
<dbReference type="SUPFAM" id="SSF160214">
    <property type="entry name" value="FlaG-like"/>
    <property type="match status" value="1"/>
</dbReference>
<dbReference type="Pfam" id="PF03646">
    <property type="entry name" value="FlaG"/>
    <property type="match status" value="1"/>
</dbReference>
<reference evidence="2 3" key="1">
    <citation type="submission" date="2023-01" db="EMBL/GenBank/DDBJ databases">
        <title>Novel species of the genus Asticcacaulis isolated from rivers.</title>
        <authorList>
            <person name="Lu H."/>
        </authorList>
    </citation>
    <scope>NUCLEOTIDE SEQUENCE [LARGE SCALE GENOMIC DNA]</scope>
    <source>
        <strain evidence="2 3">BYS171W</strain>
    </source>
</reference>
<name>A0ABT5HW91_9CAUL</name>
<evidence type="ECO:0000313" key="2">
    <source>
        <dbReference type="EMBL" id="MDC7684340.1"/>
    </source>
</evidence>
<dbReference type="InterPro" id="IPR005186">
    <property type="entry name" value="FlaG"/>
</dbReference>
<dbReference type="Gene3D" id="3.30.160.170">
    <property type="entry name" value="FlaG-like"/>
    <property type="match status" value="1"/>
</dbReference>
<sequence length="111" mass="12272">MINNVVSFPPATDLAQVAPPEAVRPVKEVAPADTGNKTGTESDLSNKARPESQPAYMLKLTIEQDPDSGEFIYRAIDRYTGEVVRQFPQKELMSMRESKAYQAGTLLKTDI</sequence>
<keyword evidence="2" id="KW-0969">Cilium</keyword>
<keyword evidence="3" id="KW-1185">Reference proteome</keyword>
<evidence type="ECO:0000313" key="3">
    <source>
        <dbReference type="Proteomes" id="UP001214854"/>
    </source>
</evidence>
<comment type="caution">
    <text evidence="2">The sequence shown here is derived from an EMBL/GenBank/DDBJ whole genome shotgun (WGS) entry which is preliminary data.</text>
</comment>
<dbReference type="Proteomes" id="UP001214854">
    <property type="component" value="Unassembled WGS sequence"/>
</dbReference>
<dbReference type="InterPro" id="IPR035924">
    <property type="entry name" value="FlaG-like_sf"/>
</dbReference>
<organism evidence="2 3">
    <name type="scientific">Asticcacaulis aquaticus</name>
    <dbReference type="NCBI Taxonomy" id="2984212"/>
    <lineage>
        <taxon>Bacteria</taxon>
        <taxon>Pseudomonadati</taxon>
        <taxon>Pseudomonadota</taxon>
        <taxon>Alphaproteobacteria</taxon>
        <taxon>Caulobacterales</taxon>
        <taxon>Caulobacteraceae</taxon>
        <taxon>Asticcacaulis</taxon>
    </lineage>
</organism>
<protein>
    <submittedName>
        <fullName evidence="2">Flagellar protein FlaG</fullName>
    </submittedName>
</protein>
<feature type="region of interest" description="Disordered" evidence="1">
    <location>
        <begin position="19"/>
        <end position="52"/>
    </location>
</feature>
<dbReference type="RefSeq" id="WP_272748813.1">
    <property type="nucleotide sequence ID" value="NZ_JAQQKX010000011.1"/>
</dbReference>
<keyword evidence="2" id="KW-0282">Flagellum</keyword>
<evidence type="ECO:0000256" key="1">
    <source>
        <dbReference type="SAM" id="MobiDB-lite"/>
    </source>
</evidence>
<gene>
    <name evidence="2" type="ORF">PQU92_13715</name>
</gene>
<accession>A0ABT5HW91</accession>
<proteinExistence type="predicted"/>